<comment type="caution">
    <text evidence="3">The sequence shown here is derived from an EMBL/GenBank/DDBJ whole genome shotgun (WGS) entry which is preliminary data.</text>
</comment>
<keyword evidence="1" id="KW-0472">Membrane</keyword>
<keyword evidence="1" id="KW-0812">Transmembrane</keyword>
<organism evidence="3 4">
    <name type="scientific">Malus domestica</name>
    <name type="common">Apple</name>
    <name type="synonym">Pyrus malus</name>
    <dbReference type="NCBI Taxonomy" id="3750"/>
    <lineage>
        <taxon>Eukaryota</taxon>
        <taxon>Viridiplantae</taxon>
        <taxon>Streptophyta</taxon>
        <taxon>Embryophyta</taxon>
        <taxon>Tracheophyta</taxon>
        <taxon>Spermatophyta</taxon>
        <taxon>Magnoliopsida</taxon>
        <taxon>eudicotyledons</taxon>
        <taxon>Gunneridae</taxon>
        <taxon>Pentapetalae</taxon>
        <taxon>rosids</taxon>
        <taxon>fabids</taxon>
        <taxon>Rosales</taxon>
        <taxon>Rosaceae</taxon>
        <taxon>Amygdaloideae</taxon>
        <taxon>Maleae</taxon>
        <taxon>Malus</taxon>
    </lineage>
</organism>
<proteinExistence type="predicted"/>
<sequence>MGQCKSLLLLLIFLTLSRSGMSWFWSSSSGNTGNNPPQNLQISSDIVAEFSMDSLNDEKGTERVNNARRKLVGANSCWHDAYRGIFGACSEMAADNNDKRKRFAWDLSHCFQKDSGRTPFPMCRETFEQKQASMFVALDRLFALHDALLVESRSMKAVFFYFISMLAIYMLTSTKQTYPVRHWLYLFLCLAFLLEFAVLRFASNGIEQRTRWDSGVRNVYVLYAALHLLYACWKYKDYERLNYDMLQKLTEEVISLRKNADQFSWESDDESDWSAFVDKDISDGIEHLTDSNHFKEEVGDNLHAVSSYTRRYNLRSRSRNRI</sequence>
<dbReference type="InterPro" id="IPR040346">
    <property type="entry name" value="GEX1/Brambleberry"/>
</dbReference>
<dbReference type="AlphaFoldDB" id="A0A498HF15"/>
<keyword evidence="1" id="KW-1133">Transmembrane helix</keyword>
<dbReference type="PANTHER" id="PTHR33538:SF2">
    <property type="entry name" value="PROTEIN GAMETE EXPRESSED 1"/>
    <property type="match status" value="1"/>
</dbReference>
<keyword evidence="4" id="KW-1185">Reference proteome</keyword>
<keyword evidence="2" id="KW-0732">Signal</keyword>
<evidence type="ECO:0000256" key="2">
    <source>
        <dbReference type="SAM" id="SignalP"/>
    </source>
</evidence>
<dbReference type="EMBL" id="RDQH01000343">
    <property type="protein sequence ID" value="RXH67927.1"/>
    <property type="molecule type" value="Genomic_DNA"/>
</dbReference>
<dbReference type="STRING" id="3750.A0A498HF15"/>
<feature type="transmembrane region" description="Helical" evidence="1">
    <location>
        <begin position="154"/>
        <end position="171"/>
    </location>
</feature>
<name>A0A498HF15_MALDO</name>
<evidence type="ECO:0000256" key="1">
    <source>
        <dbReference type="SAM" id="Phobius"/>
    </source>
</evidence>
<dbReference type="PANTHER" id="PTHR33538">
    <property type="entry name" value="PROTEIN GAMETE EXPRESSED 1"/>
    <property type="match status" value="1"/>
</dbReference>
<feature type="signal peptide" evidence="2">
    <location>
        <begin position="1"/>
        <end position="22"/>
    </location>
</feature>
<evidence type="ECO:0000313" key="3">
    <source>
        <dbReference type="EMBL" id="RXH67927.1"/>
    </source>
</evidence>
<accession>A0A498HF15</accession>
<gene>
    <name evidence="3" type="ORF">DVH24_028074</name>
</gene>
<feature type="chain" id="PRO_5019815507" evidence="2">
    <location>
        <begin position="23"/>
        <end position="322"/>
    </location>
</feature>
<feature type="transmembrane region" description="Helical" evidence="1">
    <location>
        <begin position="183"/>
        <end position="203"/>
    </location>
</feature>
<protein>
    <submittedName>
        <fullName evidence="3">Uncharacterized protein</fullName>
    </submittedName>
</protein>
<dbReference type="Proteomes" id="UP000290289">
    <property type="component" value="Chromosome 17"/>
</dbReference>
<reference evidence="3 4" key="1">
    <citation type="submission" date="2018-10" db="EMBL/GenBank/DDBJ databases">
        <title>A high-quality apple genome assembly.</title>
        <authorList>
            <person name="Hu J."/>
        </authorList>
    </citation>
    <scope>NUCLEOTIDE SEQUENCE [LARGE SCALE GENOMIC DNA]</scope>
    <source>
        <strain evidence="4">cv. HFTH1</strain>
        <tissue evidence="3">Young leaf</tissue>
    </source>
</reference>
<evidence type="ECO:0000313" key="4">
    <source>
        <dbReference type="Proteomes" id="UP000290289"/>
    </source>
</evidence>